<dbReference type="Proteomes" id="UP000191691">
    <property type="component" value="Unassembled WGS sequence"/>
</dbReference>
<protein>
    <submittedName>
        <fullName evidence="1">Uncharacterized protein</fullName>
    </submittedName>
</protein>
<dbReference type="EMBL" id="MOOB01000031">
    <property type="protein sequence ID" value="OQE83639.1"/>
    <property type="molecule type" value="Genomic_DNA"/>
</dbReference>
<name>A0A1V6Y8A7_PENNA</name>
<accession>A0A1V6Y8A7</accession>
<keyword evidence="2" id="KW-1185">Reference proteome</keyword>
<proteinExistence type="predicted"/>
<gene>
    <name evidence="1" type="ORF">PENNAL_c0031G00734</name>
</gene>
<comment type="caution">
    <text evidence="1">The sequence shown here is derived from an EMBL/GenBank/DDBJ whole genome shotgun (WGS) entry which is preliminary data.</text>
</comment>
<evidence type="ECO:0000313" key="1">
    <source>
        <dbReference type="EMBL" id="OQE83639.1"/>
    </source>
</evidence>
<sequence length="151" mass="16988">MDSTNDAVPQNRPRELKVHDCLIEVTARESGRSAVFWLRGYARNEMRINPDGTFDPAILSYEAFKQDLIEHLDYDPDEDELRWDRTSAFKSAGYPGESSDFLVRTYNTWVAALLAIQNASPGRVNSGAQPTTTAVSTIITARFTIVEKDDE</sequence>
<reference evidence="2" key="1">
    <citation type="journal article" date="2017" name="Nat. Microbiol.">
        <title>Global analysis of biosynthetic gene clusters reveals vast potential of secondary metabolite production in Penicillium species.</title>
        <authorList>
            <person name="Nielsen J.C."/>
            <person name="Grijseels S."/>
            <person name="Prigent S."/>
            <person name="Ji B."/>
            <person name="Dainat J."/>
            <person name="Nielsen K.F."/>
            <person name="Frisvad J.C."/>
            <person name="Workman M."/>
            <person name="Nielsen J."/>
        </authorList>
    </citation>
    <scope>NUCLEOTIDE SEQUENCE [LARGE SCALE GENOMIC DNA]</scope>
    <source>
        <strain evidence="2">IBT 13039</strain>
    </source>
</reference>
<evidence type="ECO:0000313" key="2">
    <source>
        <dbReference type="Proteomes" id="UP000191691"/>
    </source>
</evidence>
<organism evidence="1 2">
    <name type="scientific">Penicillium nalgiovense</name>
    <dbReference type="NCBI Taxonomy" id="60175"/>
    <lineage>
        <taxon>Eukaryota</taxon>
        <taxon>Fungi</taxon>
        <taxon>Dikarya</taxon>
        <taxon>Ascomycota</taxon>
        <taxon>Pezizomycotina</taxon>
        <taxon>Eurotiomycetes</taxon>
        <taxon>Eurotiomycetidae</taxon>
        <taxon>Eurotiales</taxon>
        <taxon>Aspergillaceae</taxon>
        <taxon>Penicillium</taxon>
    </lineage>
</organism>
<dbReference type="AlphaFoldDB" id="A0A1V6Y8A7"/>